<name>A0A0F9PAF1_9ZZZZ</name>
<sequence length="143" mass="15708">MPAVKSLDKISEKWARVASVSQPDYIDGIQNPRADWAQQTAAAAGNYNSAVTKAIQEKRFEKGVTKAGTPKWQERSLAVGPDRWLQGIQLSKNAYETGFAPFRQVIINTTLPPRGAKGDPKNIQRVAVLADALHKEKLARLGQ</sequence>
<comment type="caution">
    <text evidence="1">The sequence shown here is derived from an EMBL/GenBank/DDBJ whole genome shotgun (WGS) entry which is preliminary data.</text>
</comment>
<protein>
    <submittedName>
        <fullName evidence="1">Uncharacterized protein</fullName>
    </submittedName>
</protein>
<dbReference type="AlphaFoldDB" id="A0A0F9PAF1"/>
<gene>
    <name evidence="1" type="ORF">LCGC14_1239470</name>
</gene>
<evidence type="ECO:0000313" key="1">
    <source>
        <dbReference type="EMBL" id="KKM90352.1"/>
    </source>
</evidence>
<dbReference type="EMBL" id="LAZR01006681">
    <property type="protein sequence ID" value="KKM90352.1"/>
    <property type="molecule type" value="Genomic_DNA"/>
</dbReference>
<accession>A0A0F9PAF1</accession>
<reference evidence="1" key="1">
    <citation type="journal article" date="2015" name="Nature">
        <title>Complex archaea that bridge the gap between prokaryotes and eukaryotes.</title>
        <authorList>
            <person name="Spang A."/>
            <person name="Saw J.H."/>
            <person name="Jorgensen S.L."/>
            <person name="Zaremba-Niedzwiedzka K."/>
            <person name="Martijn J."/>
            <person name="Lind A.E."/>
            <person name="van Eijk R."/>
            <person name="Schleper C."/>
            <person name="Guy L."/>
            <person name="Ettema T.J."/>
        </authorList>
    </citation>
    <scope>NUCLEOTIDE SEQUENCE</scope>
</reference>
<organism evidence="1">
    <name type="scientific">marine sediment metagenome</name>
    <dbReference type="NCBI Taxonomy" id="412755"/>
    <lineage>
        <taxon>unclassified sequences</taxon>
        <taxon>metagenomes</taxon>
        <taxon>ecological metagenomes</taxon>
    </lineage>
</organism>
<proteinExistence type="predicted"/>